<dbReference type="Pfam" id="PF00550">
    <property type="entry name" value="PP-binding"/>
    <property type="match status" value="1"/>
</dbReference>
<dbReference type="SUPFAM" id="SSF47336">
    <property type="entry name" value="ACP-like"/>
    <property type="match status" value="1"/>
</dbReference>
<dbReference type="InterPro" id="IPR001242">
    <property type="entry name" value="Condensation_dom"/>
</dbReference>
<dbReference type="EMBL" id="JAAGWK010000011">
    <property type="protein sequence ID" value="NEL54348.1"/>
    <property type="molecule type" value="Genomic_DNA"/>
</dbReference>
<keyword evidence="7" id="KW-1185">Reference proteome</keyword>
<proteinExistence type="predicted"/>
<keyword evidence="3" id="KW-0597">Phosphoprotein</keyword>
<dbReference type="PANTHER" id="PTHR45527">
    <property type="entry name" value="NONRIBOSOMAL PEPTIDE SYNTHETASE"/>
    <property type="match status" value="1"/>
</dbReference>
<feature type="region of interest" description="Disordered" evidence="4">
    <location>
        <begin position="536"/>
        <end position="565"/>
    </location>
</feature>
<dbReference type="InterPro" id="IPR036736">
    <property type="entry name" value="ACP-like_sf"/>
</dbReference>
<evidence type="ECO:0000256" key="3">
    <source>
        <dbReference type="ARBA" id="ARBA00022553"/>
    </source>
</evidence>
<dbReference type="PROSITE" id="PS00012">
    <property type="entry name" value="PHOSPHOPANTETHEINE"/>
    <property type="match status" value="1"/>
</dbReference>
<dbReference type="GO" id="GO:0043041">
    <property type="term" value="P:amino acid activation for nonribosomal peptide biosynthetic process"/>
    <property type="evidence" value="ECO:0007669"/>
    <property type="project" value="TreeGrafter"/>
</dbReference>
<dbReference type="PANTHER" id="PTHR45527:SF1">
    <property type="entry name" value="FATTY ACID SYNTHASE"/>
    <property type="match status" value="1"/>
</dbReference>
<sequence>MTEHPLTGEQERQWLIDRLQPESESSDDPTVVRLVGSLSLAAVRDAWAVLSERHDSLRTAFPVRDGVARQSIRERAPEPLPVTVVDLTSLGGHLSEERLGALIGAGARRPFDVATGPVWRVLVIRLSASDHVLALTLHHLIADLWSVSLVIEEFCTLLEAAVAGRPAGLPPAPSQPAELAGRRKERHGQGSRPWWSERLAGVQPVALPADGPRPDRPNLSAHVHEFSLDLSTSDALRGLARRCRTTLFPVLVAGFGAVIARWTGQSDITMVSVTAGRRGRAAERTVGLFTECLVLRIDLSGDPSFGELVRRSNAVVLDALDHADLPFADLVAITDPGRDREPSPMRQLGLSLHNTPAAAPRLYSVAPAPPPPLPSSHGTSEADVWLEVFDRGVGPLGARIQMDDVMFEGCSTVALEGALTALLGAAATDDGRPVGGLPLPPLPRAFVQDRPGPVAFHSPGSSTTAAVQRAVAEVLGLDRLPEPSDNFFRLGGNSLDAARLAARLTDRTGTGVGLYALMTAPTVLGMADAVEAAAASAGERELVGEADDPHQDLDHPLVAGSPPGR</sequence>
<evidence type="ECO:0000256" key="1">
    <source>
        <dbReference type="ARBA" id="ARBA00001957"/>
    </source>
</evidence>
<dbReference type="GO" id="GO:0031177">
    <property type="term" value="F:phosphopantetheine binding"/>
    <property type="evidence" value="ECO:0007669"/>
    <property type="project" value="InterPro"/>
</dbReference>
<dbReference type="SMART" id="SM00823">
    <property type="entry name" value="PKS_PP"/>
    <property type="match status" value="1"/>
</dbReference>
<dbReference type="Pfam" id="PF00668">
    <property type="entry name" value="Condensation"/>
    <property type="match status" value="1"/>
</dbReference>
<dbReference type="GO" id="GO:0008610">
    <property type="term" value="P:lipid biosynthetic process"/>
    <property type="evidence" value="ECO:0007669"/>
    <property type="project" value="UniProtKB-ARBA"/>
</dbReference>
<evidence type="ECO:0000256" key="2">
    <source>
        <dbReference type="ARBA" id="ARBA00022450"/>
    </source>
</evidence>
<keyword evidence="2" id="KW-0596">Phosphopantetheine</keyword>
<dbReference type="Gene3D" id="3.30.559.10">
    <property type="entry name" value="Chloramphenicol acetyltransferase-like domain"/>
    <property type="match status" value="1"/>
</dbReference>
<organism evidence="6 7">
    <name type="scientific">Goekera deserti</name>
    <dbReference type="NCBI Taxonomy" id="2497753"/>
    <lineage>
        <taxon>Bacteria</taxon>
        <taxon>Bacillati</taxon>
        <taxon>Actinomycetota</taxon>
        <taxon>Actinomycetes</taxon>
        <taxon>Geodermatophilales</taxon>
        <taxon>Geodermatophilaceae</taxon>
        <taxon>Goekera</taxon>
    </lineage>
</organism>
<evidence type="ECO:0000313" key="7">
    <source>
        <dbReference type="Proteomes" id="UP000470470"/>
    </source>
</evidence>
<comment type="caution">
    <text evidence="6">The sequence shown here is derived from an EMBL/GenBank/DDBJ whole genome shotgun (WGS) entry which is preliminary data.</text>
</comment>
<dbReference type="InterPro" id="IPR020806">
    <property type="entry name" value="PKS_PP-bd"/>
</dbReference>
<protein>
    <recommendedName>
        <fullName evidence="5">Carrier domain-containing protein</fullName>
    </recommendedName>
</protein>
<dbReference type="PROSITE" id="PS50075">
    <property type="entry name" value="CARRIER"/>
    <property type="match status" value="1"/>
</dbReference>
<feature type="domain" description="Carrier" evidence="5">
    <location>
        <begin position="458"/>
        <end position="534"/>
    </location>
</feature>
<name>A0A7K3WCZ6_9ACTN</name>
<dbReference type="GO" id="GO:0005737">
    <property type="term" value="C:cytoplasm"/>
    <property type="evidence" value="ECO:0007669"/>
    <property type="project" value="TreeGrafter"/>
</dbReference>
<evidence type="ECO:0000313" key="6">
    <source>
        <dbReference type="EMBL" id="NEL54348.1"/>
    </source>
</evidence>
<dbReference type="InterPro" id="IPR009081">
    <property type="entry name" value="PP-bd_ACP"/>
</dbReference>
<dbReference type="RefSeq" id="WP_162392258.1">
    <property type="nucleotide sequence ID" value="NZ_JAABOZ010000001.1"/>
</dbReference>
<feature type="compositionally biased region" description="Basic and acidic residues" evidence="4">
    <location>
        <begin position="538"/>
        <end position="555"/>
    </location>
</feature>
<dbReference type="Gene3D" id="1.10.1200.10">
    <property type="entry name" value="ACP-like"/>
    <property type="match status" value="1"/>
</dbReference>
<dbReference type="Proteomes" id="UP000470470">
    <property type="component" value="Unassembled WGS sequence"/>
</dbReference>
<comment type="cofactor">
    <cofactor evidence="1">
        <name>pantetheine 4'-phosphate</name>
        <dbReference type="ChEBI" id="CHEBI:47942"/>
    </cofactor>
</comment>
<dbReference type="GO" id="GO:0044550">
    <property type="term" value="P:secondary metabolite biosynthetic process"/>
    <property type="evidence" value="ECO:0007669"/>
    <property type="project" value="TreeGrafter"/>
</dbReference>
<evidence type="ECO:0000256" key="4">
    <source>
        <dbReference type="SAM" id="MobiDB-lite"/>
    </source>
</evidence>
<dbReference type="Gene3D" id="3.30.559.30">
    <property type="entry name" value="Nonribosomal peptide synthetase, condensation domain"/>
    <property type="match status" value="1"/>
</dbReference>
<dbReference type="AlphaFoldDB" id="A0A7K3WCZ6"/>
<dbReference type="CDD" id="cd19531">
    <property type="entry name" value="LCL_NRPS-like"/>
    <property type="match status" value="1"/>
</dbReference>
<dbReference type="SUPFAM" id="SSF52777">
    <property type="entry name" value="CoA-dependent acyltransferases"/>
    <property type="match status" value="2"/>
</dbReference>
<dbReference type="GO" id="GO:0003824">
    <property type="term" value="F:catalytic activity"/>
    <property type="evidence" value="ECO:0007669"/>
    <property type="project" value="InterPro"/>
</dbReference>
<reference evidence="6 7" key="1">
    <citation type="submission" date="2020-02" db="EMBL/GenBank/DDBJ databases">
        <title>The whole genome sequence of CPCC 205119.</title>
        <authorList>
            <person name="Jiang Z."/>
        </authorList>
    </citation>
    <scope>NUCLEOTIDE SEQUENCE [LARGE SCALE GENOMIC DNA]</scope>
    <source>
        <strain evidence="6 7">CPCC 205119</strain>
    </source>
</reference>
<dbReference type="InterPro" id="IPR006162">
    <property type="entry name" value="Ppantetheine_attach_site"/>
</dbReference>
<feature type="region of interest" description="Disordered" evidence="4">
    <location>
        <begin position="166"/>
        <end position="193"/>
    </location>
</feature>
<dbReference type="InterPro" id="IPR023213">
    <property type="entry name" value="CAT-like_dom_sf"/>
</dbReference>
<gene>
    <name evidence="6" type="ORF">G1H19_10080</name>
</gene>
<evidence type="ECO:0000259" key="5">
    <source>
        <dbReference type="PROSITE" id="PS50075"/>
    </source>
</evidence>
<accession>A0A7K3WCZ6</accession>